<feature type="transmembrane region" description="Helical" evidence="1">
    <location>
        <begin position="21"/>
        <end position="41"/>
    </location>
</feature>
<dbReference type="InterPro" id="IPR037185">
    <property type="entry name" value="EmrE-like"/>
</dbReference>
<dbReference type="InterPro" id="IPR000620">
    <property type="entry name" value="EamA_dom"/>
</dbReference>
<keyword evidence="5" id="KW-1185">Reference proteome</keyword>
<feature type="transmembrane region" description="Helical" evidence="1">
    <location>
        <begin position="159"/>
        <end position="178"/>
    </location>
</feature>
<proteinExistence type="predicted"/>
<protein>
    <submittedName>
        <fullName evidence="3">EamA family transporter</fullName>
    </submittedName>
</protein>
<dbReference type="EMBL" id="RAQU01000193">
    <property type="protein sequence ID" value="RKK02004.1"/>
    <property type="molecule type" value="Genomic_DNA"/>
</dbReference>
<comment type="caution">
    <text evidence="3">The sequence shown here is derived from an EMBL/GenBank/DDBJ whole genome shotgun (WGS) entry which is preliminary data.</text>
</comment>
<keyword evidence="1" id="KW-0472">Membrane</keyword>
<gene>
    <name evidence="3" type="ORF">D6Z83_21990</name>
    <name evidence="4" type="ORF">EBE87_12255</name>
</gene>
<keyword evidence="1" id="KW-0812">Transmembrane</keyword>
<evidence type="ECO:0000313" key="4">
    <source>
        <dbReference type="EMBL" id="RMI24465.1"/>
    </source>
</evidence>
<dbReference type="PANTHER" id="PTHR22911:SF76">
    <property type="entry name" value="EAMA DOMAIN-CONTAINING PROTEIN"/>
    <property type="match status" value="1"/>
</dbReference>
<keyword evidence="1" id="KW-1133">Transmembrane helix</keyword>
<evidence type="ECO:0000313" key="3">
    <source>
        <dbReference type="EMBL" id="RKK02004.1"/>
    </source>
</evidence>
<feature type="domain" description="EamA" evidence="2">
    <location>
        <begin position="161"/>
        <end position="290"/>
    </location>
</feature>
<dbReference type="Pfam" id="PF00892">
    <property type="entry name" value="EamA"/>
    <property type="match status" value="2"/>
</dbReference>
<feature type="transmembrane region" description="Helical" evidence="1">
    <location>
        <begin position="274"/>
        <end position="292"/>
    </location>
</feature>
<reference evidence="3 6" key="1">
    <citation type="submission" date="2018-09" db="EMBL/GenBank/DDBJ databases">
        <title>Roseomonas sp. nov., isolated from feces of Tibetan antelopes in the Qinghai-Tibet plateau, China.</title>
        <authorList>
            <person name="Tian Z."/>
        </authorList>
    </citation>
    <scope>NUCLEOTIDE SEQUENCE [LARGE SCALE GENOMIC DNA]</scope>
    <source>
        <strain evidence="4 5">Z23</strain>
        <strain evidence="3 6">Z24</strain>
    </source>
</reference>
<feature type="transmembrane region" description="Helical" evidence="1">
    <location>
        <begin position="112"/>
        <end position="130"/>
    </location>
</feature>
<dbReference type="AlphaFoldDB" id="A0A3A9JER0"/>
<accession>A0A3A9JER0</accession>
<dbReference type="GO" id="GO:0016020">
    <property type="term" value="C:membrane"/>
    <property type="evidence" value="ECO:0007669"/>
    <property type="project" value="InterPro"/>
</dbReference>
<feature type="transmembrane region" description="Helical" evidence="1">
    <location>
        <begin position="135"/>
        <end position="153"/>
    </location>
</feature>
<evidence type="ECO:0000313" key="5">
    <source>
        <dbReference type="Proteomes" id="UP000274097"/>
    </source>
</evidence>
<evidence type="ECO:0000259" key="2">
    <source>
        <dbReference type="Pfam" id="PF00892"/>
    </source>
</evidence>
<feature type="transmembrane region" description="Helical" evidence="1">
    <location>
        <begin position="250"/>
        <end position="268"/>
    </location>
</feature>
<dbReference type="EMBL" id="RFLX01000008">
    <property type="protein sequence ID" value="RMI24465.1"/>
    <property type="molecule type" value="Genomic_DNA"/>
</dbReference>
<feature type="transmembrane region" description="Helical" evidence="1">
    <location>
        <begin position="47"/>
        <end position="67"/>
    </location>
</feature>
<dbReference type="InParanoid" id="A0A3A9JER0"/>
<evidence type="ECO:0000256" key="1">
    <source>
        <dbReference type="SAM" id="Phobius"/>
    </source>
</evidence>
<feature type="transmembrane region" description="Helical" evidence="1">
    <location>
        <begin position="221"/>
        <end position="238"/>
    </location>
</feature>
<organism evidence="3 6">
    <name type="scientific">Teichococcus wenyumeiae</name>
    <dbReference type="NCBI Taxonomy" id="2478470"/>
    <lineage>
        <taxon>Bacteria</taxon>
        <taxon>Pseudomonadati</taxon>
        <taxon>Pseudomonadota</taxon>
        <taxon>Alphaproteobacteria</taxon>
        <taxon>Acetobacterales</taxon>
        <taxon>Roseomonadaceae</taxon>
        <taxon>Roseomonas</taxon>
    </lineage>
</organism>
<dbReference type="FunCoup" id="A0A3A9JER0">
    <property type="interactions" value="5"/>
</dbReference>
<feature type="domain" description="EamA" evidence="2">
    <location>
        <begin position="22"/>
        <end position="149"/>
    </location>
</feature>
<dbReference type="SUPFAM" id="SSF103481">
    <property type="entry name" value="Multidrug resistance efflux transporter EmrE"/>
    <property type="match status" value="1"/>
</dbReference>
<dbReference type="PANTHER" id="PTHR22911">
    <property type="entry name" value="ACYL-MALONYL CONDENSING ENZYME-RELATED"/>
    <property type="match status" value="1"/>
</dbReference>
<dbReference type="Proteomes" id="UP000278036">
    <property type="component" value="Unassembled WGS sequence"/>
</dbReference>
<feature type="transmembrane region" description="Helical" evidence="1">
    <location>
        <begin position="79"/>
        <end position="100"/>
    </location>
</feature>
<dbReference type="Proteomes" id="UP000274097">
    <property type="component" value="Unassembled WGS sequence"/>
</dbReference>
<name>A0A3A9JER0_9PROT</name>
<sequence>MLQPALGCRGRAGPAGMSRHDFAGCGALALWAFLGVLARLAAGIPPLQMTAMGMAVGGLAALLVVAARGRLGLLRQGGLAWAHGVGGLFGYHALYFAALALAPAVEANLLNYLWPLLIVLLSAPLLGMALGAARLVGVMLGFAGCALLVGGGAGFPAGAMPGFLCAAAGALVWALYSVTARRMAAVPTEAVAGFCLGAALLAGAAHLLFEPTVWPDLRQAGAVLLMGLGPLGAAFLLWDIGMKRGDPRLLGTLAYAVPIASTLLLLAAGEGQAGWRVLAAALLVAGGGLLAATGGRGRRAAPAVSS</sequence>
<feature type="transmembrane region" description="Helical" evidence="1">
    <location>
        <begin position="190"/>
        <end position="209"/>
    </location>
</feature>
<evidence type="ECO:0000313" key="6">
    <source>
        <dbReference type="Proteomes" id="UP000278036"/>
    </source>
</evidence>